<dbReference type="EMBL" id="BQNB010011316">
    <property type="protein sequence ID" value="GJS88994.1"/>
    <property type="molecule type" value="Genomic_DNA"/>
</dbReference>
<keyword evidence="2" id="KW-0472">Membrane</keyword>
<protein>
    <submittedName>
        <fullName evidence="3">Uncharacterized protein</fullName>
    </submittedName>
</protein>
<evidence type="ECO:0000313" key="4">
    <source>
        <dbReference type="Proteomes" id="UP001151760"/>
    </source>
</evidence>
<feature type="compositionally biased region" description="Polar residues" evidence="1">
    <location>
        <begin position="129"/>
        <end position="138"/>
    </location>
</feature>
<feature type="region of interest" description="Disordered" evidence="1">
    <location>
        <begin position="108"/>
        <end position="138"/>
    </location>
</feature>
<keyword evidence="2" id="KW-1133">Transmembrane helix</keyword>
<feature type="compositionally biased region" description="Acidic residues" evidence="1">
    <location>
        <begin position="112"/>
        <end position="123"/>
    </location>
</feature>
<proteinExistence type="predicted"/>
<keyword evidence="4" id="KW-1185">Reference proteome</keyword>
<organism evidence="3 4">
    <name type="scientific">Tanacetum coccineum</name>
    <dbReference type="NCBI Taxonomy" id="301880"/>
    <lineage>
        <taxon>Eukaryota</taxon>
        <taxon>Viridiplantae</taxon>
        <taxon>Streptophyta</taxon>
        <taxon>Embryophyta</taxon>
        <taxon>Tracheophyta</taxon>
        <taxon>Spermatophyta</taxon>
        <taxon>Magnoliopsida</taxon>
        <taxon>eudicotyledons</taxon>
        <taxon>Gunneridae</taxon>
        <taxon>Pentapetalae</taxon>
        <taxon>asterids</taxon>
        <taxon>campanulids</taxon>
        <taxon>Asterales</taxon>
        <taxon>Asteraceae</taxon>
        <taxon>Asteroideae</taxon>
        <taxon>Anthemideae</taxon>
        <taxon>Anthemidinae</taxon>
        <taxon>Tanacetum</taxon>
    </lineage>
</organism>
<reference evidence="3" key="2">
    <citation type="submission" date="2022-01" db="EMBL/GenBank/DDBJ databases">
        <authorList>
            <person name="Yamashiro T."/>
            <person name="Shiraishi A."/>
            <person name="Satake H."/>
            <person name="Nakayama K."/>
        </authorList>
    </citation>
    <scope>NUCLEOTIDE SEQUENCE</scope>
</reference>
<dbReference type="Proteomes" id="UP001151760">
    <property type="component" value="Unassembled WGS sequence"/>
</dbReference>
<keyword evidence="2" id="KW-0812">Transmembrane</keyword>
<evidence type="ECO:0000256" key="1">
    <source>
        <dbReference type="SAM" id="MobiDB-lite"/>
    </source>
</evidence>
<feature type="transmembrane region" description="Helical" evidence="2">
    <location>
        <begin position="21"/>
        <end position="44"/>
    </location>
</feature>
<gene>
    <name evidence="3" type="ORF">Tco_0771630</name>
</gene>
<name>A0ABQ4ZFK1_9ASTR</name>
<reference evidence="3" key="1">
    <citation type="journal article" date="2022" name="Int. J. Mol. Sci.">
        <title>Draft Genome of Tanacetum Coccineum: Genomic Comparison of Closely Related Tanacetum-Family Plants.</title>
        <authorList>
            <person name="Yamashiro T."/>
            <person name="Shiraishi A."/>
            <person name="Nakayama K."/>
            <person name="Satake H."/>
        </authorList>
    </citation>
    <scope>NUCLEOTIDE SEQUENCE</scope>
</reference>
<comment type="caution">
    <text evidence="3">The sequence shown here is derived from an EMBL/GenBank/DDBJ whole genome shotgun (WGS) entry which is preliminary data.</text>
</comment>
<accession>A0ABQ4ZFK1</accession>
<evidence type="ECO:0000313" key="3">
    <source>
        <dbReference type="EMBL" id="GJS88994.1"/>
    </source>
</evidence>
<evidence type="ECO:0000256" key="2">
    <source>
        <dbReference type="SAM" id="Phobius"/>
    </source>
</evidence>
<sequence>MNYLTLCNHCVRGYFNESRQLLLVLILLSLHDISILFTIITMMTRRILFLQMKMFSNSRLLAVTTVDCTDLLGAARDLSIMGTYEEVSTIPEKESDEVIKSSVEDFVPIPSESEDTSGSDSDCDLPSYNDFSPINISE</sequence>